<dbReference type="InterPro" id="IPR001279">
    <property type="entry name" value="Metallo-B-lactamas"/>
</dbReference>
<dbReference type="NCBIfam" id="NF041257">
    <property type="entry name" value="GntH_guanitoxin"/>
    <property type="match status" value="1"/>
</dbReference>
<sequence length="527" mass="59338">MNKSASIVLCGILMIGTNLLLAAPTEAEISAYLNDNPNDLSGLQHTHSRKGYQQFDFNTVDIEKLKQKKGKLYSSPEDIMKVLTAGVNNPTGDKKLWKEGLMFEGIEPMAHMASAANWYPRTEPLQPNEMRVTFMGTSPVIRPGQMNTSIFVELGNGDNFIFDIGEGSIANYSAAGLALNELTKVFITHLHVDHFGSLPYLYEFGGWSGRWHEPLTVYGPSGASEEYGTKWMVDGMLKMLNWHTDAFDVFPSGNQIRVVEFDYKDDGGVIYDKDGATVRHWRRSHAKDGASGYRLDWKTPDGENLCFVWTGDGRPSMLDLKYAKGCDLYVTEIQTELLGLSSIVQGVPPFLGRYTVDTHHTPGYAAGWLANKIQPRLFMTTHMPFDPYLNEETVAQVREHWKGPYHFGAPDGIVVNITPDKAWVREGILPDYPNNRAPQFDMSDGKDFVVPHPRHSRKDIQQQEIRNLEVDPQLYYPKGYHPELLTEWPIDGDLVVPTEKIPESMKEGMGEAARDKARLREAHGLEE</sequence>
<dbReference type="Gene3D" id="3.60.15.10">
    <property type="entry name" value="Ribonuclease Z/Hydroxyacylglutathione hydrolase-like"/>
    <property type="match status" value="1"/>
</dbReference>
<evidence type="ECO:0000313" key="4">
    <source>
        <dbReference type="EMBL" id="SHF71192.1"/>
    </source>
</evidence>
<feature type="signal peptide" evidence="2">
    <location>
        <begin position="1"/>
        <end position="22"/>
    </location>
</feature>
<organism evidence="4 5">
    <name type="scientific">Microbulbifer donghaiensis</name>
    <dbReference type="NCBI Taxonomy" id="494016"/>
    <lineage>
        <taxon>Bacteria</taxon>
        <taxon>Pseudomonadati</taxon>
        <taxon>Pseudomonadota</taxon>
        <taxon>Gammaproteobacteria</taxon>
        <taxon>Cellvibrionales</taxon>
        <taxon>Microbulbiferaceae</taxon>
        <taxon>Microbulbifer</taxon>
    </lineage>
</organism>
<dbReference type="STRING" id="494016.SAMN04487965_2516"/>
<dbReference type="SUPFAM" id="SSF56281">
    <property type="entry name" value="Metallo-hydrolase/oxidoreductase"/>
    <property type="match status" value="1"/>
</dbReference>
<gene>
    <name evidence="4" type="ORF">SAMN04487965_2516</name>
</gene>
<reference evidence="5" key="1">
    <citation type="submission" date="2016-11" db="EMBL/GenBank/DDBJ databases">
        <authorList>
            <person name="Varghese N."/>
            <person name="Submissions S."/>
        </authorList>
    </citation>
    <scope>NUCLEOTIDE SEQUENCE [LARGE SCALE GENOMIC DNA]</scope>
    <source>
        <strain evidence="5">CGMCC 1.7063</strain>
    </source>
</reference>
<dbReference type="PANTHER" id="PTHR46018">
    <property type="entry name" value="ZINC PHOSPHODIESTERASE ELAC PROTEIN 1"/>
    <property type="match status" value="1"/>
</dbReference>
<evidence type="ECO:0000313" key="5">
    <source>
        <dbReference type="Proteomes" id="UP000184170"/>
    </source>
</evidence>
<dbReference type="Pfam" id="PF00753">
    <property type="entry name" value="Lactamase_B"/>
    <property type="match status" value="1"/>
</dbReference>
<name>A0A1M5DWH8_9GAMM</name>
<proteinExistence type="predicted"/>
<protein>
    <submittedName>
        <fullName evidence="4">Ribonuclease BN, tRNA processing enzyme</fullName>
    </submittedName>
</protein>
<dbReference type="InterPro" id="IPR036866">
    <property type="entry name" value="RibonucZ/Hydroxyglut_hydro"/>
</dbReference>
<evidence type="ECO:0000256" key="1">
    <source>
        <dbReference type="SAM" id="MobiDB-lite"/>
    </source>
</evidence>
<dbReference type="EMBL" id="FQVA01000003">
    <property type="protein sequence ID" value="SHF71192.1"/>
    <property type="molecule type" value="Genomic_DNA"/>
</dbReference>
<dbReference type="PANTHER" id="PTHR46018:SF2">
    <property type="entry name" value="ZINC PHOSPHODIESTERASE ELAC PROTEIN 1"/>
    <property type="match status" value="1"/>
</dbReference>
<evidence type="ECO:0000259" key="3">
    <source>
        <dbReference type="Pfam" id="PF00753"/>
    </source>
</evidence>
<feature type="chain" id="PRO_5012160535" evidence="2">
    <location>
        <begin position="23"/>
        <end position="527"/>
    </location>
</feature>
<accession>A0A1M5DWH8</accession>
<evidence type="ECO:0000256" key="2">
    <source>
        <dbReference type="SAM" id="SignalP"/>
    </source>
</evidence>
<dbReference type="Proteomes" id="UP000184170">
    <property type="component" value="Unassembled WGS sequence"/>
</dbReference>
<keyword evidence="2" id="KW-0732">Signal</keyword>
<feature type="region of interest" description="Disordered" evidence="1">
    <location>
        <begin position="503"/>
        <end position="527"/>
    </location>
</feature>
<dbReference type="GO" id="GO:0042781">
    <property type="term" value="F:3'-tRNA processing endoribonuclease activity"/>
    <property type="evidence" value="ECO:0007669"/>
    <property type="project" value="TreeGrafter"/>
</dbReference>
<feature type="domain" description="Metallo-beta-lactamase" evidence="3">
    <location>
        <begin position="146"/>
        <end position="232"/>
    </location>
</feature>
<dbReference type="AlphaFoldDB" id="A0A1M5DWH8"/>
<keyword evidence="5" id="KW-1185">Reference proteome</keyword>